<proteinExistence type="predicted"/>
<comment type="caution">
    <text evidence="1">The sequence shown here is derived from an EMBL/GenBank/DDBJ whole genome shotgun (WGS) entry which is preliminary data.</text>
</comment>
<evidence type="ECO:0000313" key="1">
    <source>
        <dbReference type="EMBL" id="KAJ8334309.1"/>
    </source>
</evidence>
<organism evidence="1 2">
    <name type="scientific">Synaphobranchus kaupii</name>
    <name type="common">Kaup's arrowtooth eel</name>
    <dbReference type="NCBI Taxonomy" id="118154"/>
    <lineage>
        <taxon>Eukaryota</taxon>
        <taxon>Metazoa</taxon>
        <taxon>Chordata</taxon>
        <taxon>Craniata</taxon>
        <taxon>Vertebrata</taxon>
        <taxon>Euteleostomi</taxon>
        <taxon>Actinopterygii</taxon>
        <taxon>Neopterygii</taxon>
        <taxon>Teleostei</taxon>
        <taxon>Anguilliformes</taxon>
        <taxon>Synaphobranchidae</taxon>
        <taxon>Synaphobranchus</taxon>
    </lineage>
</organism>
<accession>A0A9Q1E8R5</accession>
<gene>
    <name evidence="1" type="ORF">SKAU_G00399480</name>
</gene>
<name>A0A9Q1E8R5_SYNKA</name>
<keyword evidence="2" id="KW-1185">Reference proteome</keyword>
<evidence type="ECO:0000313" key="2">
    <source>
        <dbReference type="Proteomes" id="UP001152622"/>
    </source>
</evidence>
<dbReference type="Proteomes" id="UP001152622">
    <property type="component" value="Chromosome 21"/>
</dbReference>
<dbReference type="AlphaFoldDB" id="A0A9Q1E8R5"/>
<sequence>MRRAAECAARSSEALTPRRLLWRRFADRQRSHAEGSVPGEAHLVPISPSLQLADRQEHLYHHTWQAACR</sequence>
<reference evidence="1" key="1">
    <citation type="journal article" date="2023" name="Science">
        <title>Genome structures resolve the early diversification of teleost fishes.</title>
        <authorList>
            <person name="Parey E."/>
            <person name="Louis A."/>
            <person name="Montfort J."/>
            <person name="Bouchez O."/>
            <person name="Roques C."/>
            <person name="Iampietro C."/>
            <person name="Lluch J."/>
            <person name="Castinel A."/>
            <person name="Donnadieu C."/>
            <person name="Desvignes T."/>
            <person name="Floi Bucao C."/>
            <person name="Jouanno E."/>
            <person name="Wen M."/>
            <person name="Mejri S."/>
            <person name="Dirks R."/>
            <person name="Jansen H."/>
            <person name="Henkel C."/>
            <person name="Chen W.J."/>
            <person name="Zahm M."/>
            <person name="Cabau C."/>
            <person name="Klopp C."/>
            <person name="Thompson A.W."/>
            <person name="Robinson-Rechavi M."/>
            <person name="Braasch I."/>
            <person name="Lecointre G."/>
            <person name="Bobe J."/>
            <person name="Postlethwait J.H."/>
            <person name="Berthelot C."/>
            <person name="Roest Crollius H."/>
            <person name="Guiguen Y."/>
        </authorList>
    </citation>
    <scope>NUCLEOTIDE SEQUENCE</scope>
    <source>
        <strain evidence="1">WJC10195</strain>
    </source>
</reference>
<protein>
    <submittedName>
        <fullName evidence="1">Uncharacterized protein</fullName>
    </submittedName>
</protein>
<dbReference type="EMBL" id="JAINUF010000021">
    <property type="protein sequence ID" value="KAJ8334309.1"/>
    <property type="molecule type" value="Genomic_DNA"/>
</dbReference>